<feature type="transmembrane region" description="Helical" evidence="6">
    <location>
        <begin position="70"/>
        <end position="92"/>
    </location>
</feature>
<dbReference type="SUPFAM" id="SSF81321">
    <property type="entry name" value="Family A G protein-coupled receptor-like"/>
    <property type="match status" value="1"/>
</dbReference>
<gene>
    <name evidence="7" type="ORF">PITC_069780</name>
</gene>
<evidence type="ECO:0000313" key="8">
    <source>
        <dbReference type="Proteomes" id="UP000030104"/>
    </source>
</evidence>
<evidence type="ECO:0000256" key="1">
    <source>
        <dbReference type="ARBA" id="ARBA00004141"/>
    </source>
</evidence>
<dbReference type="PANTHER" id="PTHR23112:SF0">
    <property type="entry name" value="TRANSMEMBRANE PROTEIN 116"/>
    <property type="match status" value="1"/>
</dbReference>
<feature type="compositionally biased region" description="Low complexity" evidence="5">
    <location>
        <begin position="137"/>
        <end position="146"/>
    </location>
</feature>
<dbReference type="PhylomeDB" id="A0A0A2L7E5"/>
<dbReference type="Gene3D" id="1.20.1070.10">
    <property type="entry name" value="Rhodopsin 7-helix transmembrane proteins"/>
    <property type="match status" value="1"/>
</dbReference>
<dbReference type="AlphaFoldDB" id="A0A0A2L7E5"/>
<feature type="region of interest" description="Disordered" evidence="5">
    <location>
        <begin position="131"/>
        <end position="164"/>
    </location>
</feature>
<accession>A0A0A2L7E5</accession>
<evidence type="ECO:0000256" key="6">
    <source>
        <dbReference type="SAM" id="Phobius"/>
    </source>
</evidence>
<evidence type="ECO:0000256" key="2">
    <source>
        <dbReference type="ARBA" id="ARBA00022692"/>
    </source>
</evidence>
<evidence type="ECO:0000256" key="3">
    <source>
        <dbReference type="ARBA" id="ARBA00022989"/>
    </source>
</evidence>
<dbReference type="STRING" id="40296.A0A0A2L7E5"/>
<organism evidence="7 8">
    <name type="scientific">Penicillium italicum</name>
    <name type="common">Blue mold</name>
    <dbReference type="NCBI Taxonomy" id="40296"/>
    <lineage>
        <taxon>Eukaryota</taxon>
        <taxon>Fungi</taxon>
        <taxon>Dikarya</taxon>
        <taxon>Ascomycota</taxon>
        <taxon>Pezizomycotina</taxon>
        <taxon>Eurotiomycetes</taxon>
        <taxon>Eurotiomycetidae</taxon>
        <taxon>Eurotiales</taxon>
        <taxon>Aspergillaceae</taxon>
        <taxon>Penicillium</taxon>
    </lineage>
</organism>
<feature type="transmembrane region" description="Helical" evidence="6">
    <location>
        <begin position="25"/>
        <end position="43"/>
    </location>
</feature>
<comment type="caution">
    <text evidence="7">The sequence shown here is derived from an EMBL/GenBank/DDBJ whole genome shotgun (WGS) entry which is preliminary data.</text>
</comment>
<keyword evidence="2 6" id="KW-0812">Transmembrane</keyword>
<protein>
    <recommendedName>
        <fullName evidence="9">G-protein coupled receptors family 2 profile 2 domain-containing protein</fullName>
    </recommendedName>
</protein>
<dbReference type="HOGENOM" id="CLU_024810_1_0_1"/>
<dbReference type="OrthoDB" id="18453at2759"/>
<name>A0A0A2L7E5_PENIT</name>
<keyword evidence="4 6" id="KW-0472">Membrane</keyword>
<proteinExistence type="predicted"/>
<dbReference type="Proteomes" id="UP000030104">
    <property type="component" value="Unassembled WGS sequence"/>
</dbReference>
<sequence>MAMDTYLVVFYHFDTKSLRKLELKYIGVITSLSFIPAFVFLFIRDHRGPIYGDETTWCSISRNWMLLRIIFYYAPVWLIIVIVLTLYGLIGIEITKVRDEFKLTDDDHIALTSGNSVSSVTTTVEGNSRRKSAFIPESTTTSDTTEQNTFERPPTSTQAPTAYQTPKQRRVSLRQYVIMPSLFFLAMLATWIAPTINRISEFVNHKHGTYSLLLSVN</sequence>
<feature type="transmembrane region" description="Helical" evidence="6">
    <location>
        <begin position="176"/>
        <end position="196"/>
    </location>
</feature>
<evidence type="ECO:0008006" key="9">
    <source>
        <dbReference type="Google" id="ProtNLM"/>
    </source>
</evidence>
<dbReference type="PANTHER" id="PTHR23112">
    <property type="entry name" value="G PROTEIN-COUPLED RECEPTOR 157-RELATED"/>
    <property type="match status" value="1"/>
</dbReference>
<evidence type="ECO:0000256" key="4">
    <source>
        <dbReference type="ARBA" id="ARBA00023136"/>
    </source>
</evidence>
<keyword evidence="8" id="KW-1185">Reference proteome</keyword>
<dbReference type="GO" id="GO:0004930">
    <property type="term" value="F:G protein-coupled receptor activity"/>
    <property type="evidence" value="ECO:0007669"/>
    <property type="project" value="TreeGrafter"/>
</dbReference>
<dbReference type="GO" id="GO:0005886">
    <property type="term" value="C:plasma membrane"/>
    <property type="evidence" value="ECO:0007669"/>
    <property type="project" value="TreeGrafter"/>
</dbReference>
<dbReference type="GO" id="GO:0007189">
    <property type="term" value="P:adenylate cyclase-activating G protein-coupled receptor signaling pathway"/>
    <property type="evidence" value="ECO:0007669"/>
    <property type="project" value="TreeGrafter"/>
</dbReference>
<dbReference type="EMBL" id="JQGA01000518">
    <property type="protein sequence ID" value="KGO75108.1"/>
    <property type="molecule type" value="Genomic_DNA"/>
</dbReference>
<feature type="compositionally biased region" description="Polar residues" evidence="5">
    <location>
        <begin position="147"/>
        <end position="164"/>
    </location>
</feature>
<keyword evidence="3 6" id="KW-1133">Transmembrane helix</keyword>
<comment type="subcellular location">
    <subcellularLocation>
        <location evidence="1">Membrane</location>
        <topology evidence="1">Multi-pass membrane protein</topology>
    </subcellularLocation>
</comment>
<evidence type="ECO:0000256" key="5">
    <source>
        <dbReference type="SAM" id="MobiDB-lite"/>
    </source>
</evidence>
<reference evidence="7 8" key="1">
    <citation type="journal article" date="2015" name="Mol. Plant Microbe Interact.">
        <title>Genome, transcriptome, and functional analyses of Penicillium expansum provide new insights into secondary metabolism and pathogenicity.</title>
        <authorList>
            <person name="Ballester A.R."/>
            <person name="Marcet-Houben M."/>
            <person name="Levin E."/>
            <person name="Sela N."/>
            <person name="Selma-Lazaro C."/>
            <person name="Carmona L."/>
            <person name="Wisniewski M."/>
            <person name="Droby S."/>
            <person name="Gonzalez-Candelas L."/>
            <person name="Gabaldon T."/>
        </authorList>
    </citation>
    <scope>NUCLEOTIDE SEQUENCE [LARGE SCALE GENOMIC DNA]</scope>
    <source>
        <strain evidence="7 8">PHI-1</strain>
    </source>
</reference>
<evidence type="ECO:0000313" key="7">
    <source>
        <dbReference type="EMBL" id="KGO75108.1"/>
    </source>
</evidence>